<dbReference type="InterPro" id="IPR027417">
    <property type="entry name" value="P-loop_NTPase"/>
</dbReference>
<dbReference type="PANTHER" id="PTHR10887:SF433">
    <property type="entry name" value="DNA REPLICATION ATP-DEPENDENT HELICASE_NUCLEASE DNA2"/>
    <property type="match status" value="1"/>
</dbReference>
<dbReference type="GO" id="GO:0005524">
    <property type="term" value="F:ATP binding"/>
    <property type="evidence" value="ECO:0007669"/>
    <property type="project" value="UniProtKB-UniRule"/>
</dbReference>
<evidence type="ECO:0000256" key="9">
    <source>
        <dbReference type="ARBA" id="ARBA00022763"/>
    </source>
</evidence>
<comment type="function">
    <text evidence="20">Key enzyme involved in DNA replication and DNA repair. Involved in Okazaki fragments processing by cleaving long flaps that escape FEN1: flaps that are longer than 27 nucleotides are coated by replication protein A complex (RPA), leading to recruit DNA2 which cleaves the flap until it is too short to bind RPA and becomes a substrate for FEN1. Also involved in 5'-end resection of DNA during double-strand break (DSB) repair by mediating the cleavage of 5'-ssDNA.</text>
</comment>
<evidence type="ECO:0000256" key="18">
    <source>
        <dbReference type="ARBA" id="ARBA00023268"/>
    </source>
</evidence>
<dbReference type="Pfam" id="PF13086">
    <property type="entry name" value="AAA_11"/>
    <property type="match status" value="2"/>
</dbReference>
<comment type="subcellular location">
    <subcellularLocation>
        <location evidence="20">Nucleus</location>
    </subcellularLocation>
    <subcellularLocation>
        <location evidence="20">Chromosome</location>
    </subcellularLocation>
</comment>
<keyword evidence="4 20" id="KW-0235">DNA replication</keyword>
<dbReference type="GO" id="GO:0017108">
    <property type="term" value="F:5'-flap endonuclease activity"/>
    <property type="evidence" value="ECO:0007669"/>
    <property type="project" value="UniProtKB-UniRule"/>
</dbReference>
<evidence type="ECO:0000259" key="24">
    <source>
        <dbReference type="Pfam" id="PF13086"/>
    </source>
</evidence>
<keyword evidence="6 20" id="KW-0479">Metal-binding</keyword>
<evidence type="ECO:0000256" key="12">
    <source>
        <dbReference type="ARBA" id="ARBA00022840"/>
    </source>
</evidence>
<dbReference type="Gene3D" id="3.90.320.10">
    <property type="match status" value="1"/>
</dbReference>
<keyword evidence="17 20" id="KW-0539">Nucleus</keyword>
<dbReference type="GO" id="GO:0005634">
    <property type="term" value="C:nucleus"/>
    <property type="evidence" value="ECO:0007669"/>
    <property type="project" value="UniProtKB-SubCell"/>
</dbReference>
<evidence type="ECO:0000256" key="13">
    <source>
        <dbReference type="ARBA" id="ARBA00023004"/>
    </source>
</evidence>
<keyword evidence="10 20" id="KW-0378">Hydrolase</keyword>
<feature type="compositionally biased region" description="Basic residues" evidence="21">
    <location>
        <begin position="15"/>
        <end position="27"/>
    </location>
</feature>
<evidence type="ECO:0000256" key="14">
    <source>
        <dbReference type="ARBA" id="ARBA00023014"/>
    </source>
</evidence>
<dbReference type="GO" id="GO:0000014">
    <property type="term" value="F:single-stranded DNA endodeoxyribonuclease activity"/>
    <property type="evidence" value="ECO:0007669"/>
    <property type="project" value="UniProtKB-ARBA"/>
</dbReference>
<dbReference type="RefSeq" id="XP_064855509.1">
    <property type="nucleotide sequence ID" value="XM_064999437.1"/>
</dbReference>
<keyword evidence="5 20" id="KW-0540">Nuclease</keyword>
<dbReference type="InterPro" id="IPR047187">
    <property type="entry name" value="SF1_C_Upf1"/>
</dbReference>
<comment type="caution">
    <text evidence="26">The sequence shown here is derived from an EMBL/GenBank/DDBJ whole genome shotgun (WGS) entry which is preliminary data.</text>
</comment>
<dbReference type="InterPro" id="IPR026851">
    <property type="entry name" value="Dna2/JHS1_DEXXQ-box"/>
</dbReference>
<feature type="region of interest" description="Disordered" evidence="21">
    <location>
        <begin position="98"/>
        <end position="125"/>
    </location>
</feature>
<dbReference type="InterPro" id="IPR022765">
    <property type="entry name" value="Dna2/Cas4_DUF83"/>
</dbReference>
<keyword evidence="27" id="KW-1185">Reference proteome</keyword>
<dbReference type="GO" id="GO:0017116">
    <property type="term" value="F:single-stranded DNA helicase activity"/>
    <property type="evidence" value="ECO:0007669"/>
    <property type="project" value="UniProtKB-UniRule"/>
</dbReference>
<evidence type="ECO:0000259" key="23">
    <source>
        <dbReference type="Pfam" id="PF08696"/>
    </source>
</evidence>
<keyword evidence="3 20" id="KW-0004">4Fe-4S</keyword>
<evidence type="ECO:0000256" key="17">
    <source>
        <dbReference type="ARBA" id="ARBA00023242"/>
    </source>
</evidence>
<keyword evidence="11 20" id="KW-0347">Helicase</keyword>
<feature type="region of interest" description="Disordered" evidence="21">
    <location>
        <begin position="217"/>
        <end position="236"/>
    </location>
</feature>
<dbReference type="InterPro" id="IPR041677">
    <property type="entry name" value="DNA2/NAM7_AAA_11"/>
</dbReference>
<dbReference type="CDD" id="cd18808">
    <property type="entry name" value="SF1_C_Upf1"/>
    <property type="match status" value="1"/>
</dbReference>
<dbReference type="GO" id="GO:0046872">
    <property type="term" value="F:metal ion binding"/>
    <property type="evidence" value="ECO:0007669"/>
    <property type="project" value="UniProtKB-UniRule"/>
</dbReference>
<dbReference type="GeneID" id="90076502"/>
<evidence type="ECO:0000256" key="11">
    <source>
        <dbReference type="ARBA" id="ARBA00022806"/>
    </source>
</evidence>
<dbReference type="FunFam" id="3.40.50.300:FF:000721">
    <property type="entry name" value="DNA replication ATP-dependent helicase/nuclease DNA2"/>
    <property type="match status" value="1"/>
</dbReference>
<dbReference type="EMBL" id="BTFZ01000020">
    <property type="protein sequence ID" value="GMM38514.1"/>
    <property type="molecule type" value="Genomic_DNA"/>
</dbReference>
<sequence length="1533" mass="174878">MASEKRAFNRVSSSPKKKHGSSKKKRGLDKFVSKSINLPVNNLLGDKLYSKLHEPNILKTKPHNTLLTRPKNITSPSRPVIQKSIDENSQLDQIYWSGDAGNKNGESRLHKHDCDKKDANKPSINDENDEIEFRRDMLPDFRLDPISQLEKKYNTNLNMSNQQENSIKNISTQKFSSLHSFSPIPDWSSSSLRKSGIREKSKSLSLNSSKLFARIGSDGKLRTNSSHGNGDQPRKSSLQEILSELKSTEKDNNMCGNTTSEILDKGISINDYQRDDFSDDFFDELANSKANRSVGLEKRTSKPVVDNNDEFNDEFSSDDDFDFNELEKKLDMKSQPIVVSAPPKKPLTMSFNDVVQSTPSKLEKTNVIENIPNNQIANTDSNDITNTTSFDDSGELDYDDSEEERLLSRFTFTQKDRQFSTQQENRIKNTDLLGAAIFSKDINSDGTEETKNFKDSLKDVNLAKIAIKRSWLHRFEVLEVHEKSYNLKGVKKNQIILKVKDKDSKIRNLVVRESWLLTTYDVGEVIHVVGENPTVIDNDHNYLILNPDTLISATTMGESLNCERKSSLLARFNLPGESSKPLIVGNIVHGILQECMVSKSNSSKFIETLLKSAIHRNLIEILGIGETEQSIYEECQVHIGYIKDWVGKYIFDSDKSSISTFGKGETSKFSISKTLDIEESIWSPIFGLRGLIDATIESSLQDSKKSGKFIAPLEIKTGKEYLSHKAQTSLYTLLMRDRYEMDVNFFILVYTKFSQTTKYEIDRRDLRMLLIKRNSISKFLKEIQPQLPPLAKNSMCDRCFVKETCMLFNKLGENGSEEDSGFQPGEFLTHTEHIAPEYGDYYKYWEDLLNKEENFINKLTKEIWIFTGEEREKSNGKAISGLKIKDVTYDASTGYYTYAFERKSQGTSYEYPSMTWSQVATHDHVIVSDENGHFAICFGFVSMIRENLIKITTQRRLDHSNSRMPNFDVIKNQSFQSVLESDQNLTGLSLDSNSESRVYRIDKNPAFHGLKLARYNLLELFSKDSNGLMRDILVKKRKTDPSPVPLIDYKLDQSRFNEDQLSAMKKVFSTNDFSLILGMPGTGKTTIITEIIQQLVKNGKTVLIASYTHSAIDNILIKLKEQKMVDFVRLGSLNKIHPLVKEFSPLSDNFDIKDSQGLYDAYRKPSVVATTCLGVTDWVFNTRKFDYCIIDEASQVAMPVCIGPIRFCDRFILVGDHYQLPPLITAPSARKGLSKSLFRMLSEDFPDSVGELAHQYRMCEDIMLLSNTLIYNGRLKCGSNLVSRQRLKIPRPEQLQQHITKENIRPEHDWIKNIVFKETNRVIFLNHDTISDAKERTLGDKVDNPVEGVLIYEIVESLLACGVHESSIGVMSLYRAQIRLLTRKLYQRKDVEILTADRFQGLDKDCIIISLVRSNEKQMVGELLKEWRRINVAITRAKSKLIILGSRKTLKNLATIEAFMNIIESRGWLYDLPSNAVQCYEFFLQEPNSCSLQKGDSNSRSPQKSFKEKTKLSKKLLDNHLLLKNIVEESKSS</sequence>
<keyword evidence="8" id="KW-0255">Endonuclease</keyword>
<dbReference type="SUPFAM" id="SSF52540">
    <property type="entry name" value="P-loop containing nucleoside triphosphate hydrolases"/>
    <property type="match status" value="1"/>
</dbReference>
<dbReference type="GO" id="GO:0033567">
    <property type="term" value="P:DNA replication, Okazaki fragment processing"/>
    <property type="evidence" value="ECO:0007669"/>
    <property type="project" value="UniProtKB-UniRule"/>
</dbReference>
<dbReference type="InterPro" id="IPR045055">
    <property type="entry name" value="DNA2/NAM7-like"/>
</dbReference>
<feature type="domain" description="DNA2/NAM7 helicase helicase" evidence="24">
    <location>
        <begin position="1163"/>
        <end position="1225"/>
    </location>
</feature>
<dbReference type="EC" id="3.6.4.12" evidence="20"/>
<dbReference type="InterPro" id="IPR011604">
    <property type="entry name" value="PDDEXK-like_dom_sf"/>
</dbReference>
<dbReference type="GO" id="GO:0035861">
    <property type="term" value="C:site of double-strand break"/>
    <property type="evidence" value="ECO:0007669"/>
    <property type="project" value="UniProtKB-ARBA"/>
</dbReference>
<evidence type="ECO:0000256" key="2">
    <source>
        <dbReference type="ARBA" id="ARBA00007913"/>
    </source>
</evidence>
<dbReference type="GO" id="GO:0071932">
    <property type="term" value="P:replication fork reversal"/>
    <property type="evidence" value="ECO:0007669"/>
    <property type="project" value="TreeGrafter"/>
</dbReference>
<feature type="compositionally biased region" description="Polar residues" evidence="21">
    <location>
        <begin position="222"/>
        <end position="236"/>
    </location>
</feature>
<evidence type="ECO:0000256" key="19">
    <source>
        <dbReference type="ARBA" id="ARBA00047995"/>
    </source>
</evidence>
<keyword evidence="12 20" id="KW-0067">ATP-binding</keyword>
<dbReference type="InterPro" id="IPR014808">
    <property type="entry name" value="DNA_replication_fac_Dna2_N"/>
</dbReference>
<dbReference type="InterPro" id="IPR041679">
    <property type="entry name" value="DNA2/NAM7-like_C"/>
</dbReference>
<keyword evidence="18 20" id="KW-0511">Multifunctional enzyme</keyword>
<evidence type="ECO:0000256" key="6">
    <source>
        <dbReference type="ARBA" id="ARBA00022723"/>
    </source>
</evidence>
<keyword evidence="7 20" id="KW-0547">Nucleotide-binding</keyword>
<evidence type="ECO:0000259" key="25">
    <source>
        <dbReference type="Pfam" id="PF13087"/>
    </source>
</evidence>
<evidence type="ECO:0000256" key="21">
    <source>
        <dbReference type="SAM" id="MobiDB-lite"/>
    </source>
</evidence>
<dbReference type="Pfam" id="PF08696">
    <property type="entry name" value="Dna2"/>
    <property type="match status" value="1"/>
</dbReference>
<feature type="domain" description="DNA replication factor Dna2 N-terminal" evidence="23">
    <location>
        <begin position="501"/>
        <end position="697"/>
    </location>
</feature>
<evidence type="ECO:0000256" key="15">
    <source>
        <dbReference type="ARBA" id="ARBA00023125"/>
    </source>
</evidence>
<feature type="domain" description="DNA2/NAM7 helicase-like C-terminal" evidence="25">
    <location>
        <begin position="1233"/>
        <end position="1447"/>
    </location>
</feature>
<evidence type="ECO:0000256" key="16">
    <source>
        <dbReference type="ARBA" id="ARBA00023204"/>
    </source>
</evidence>
<evidence type="ECO:0000256" key="8">
    <source>
        <dbReference type="ARBA" id="ARBA00022759"/>
    </source>
</evidence>
<organism evidence="26 27">
    <name type="scientific">Saccharomycopsis crataegensis</name>
    <dbReference type="NCBI Taxonomy" id="43959"/>
    <lineage>
        <taxon>Eukaryota</taxon>
        <taxon>Fungi</taxon>
        <taxon>Dikarya</taxon>
        <taxon>Ascomycota</taxon>
        <taxon>Saccharomycotina</taxon>
        <taxon>Saccharomycetes</taxon>
        <taxon>Saccharomycopsidaceae</taxon>
        <taxon>Saccharomycopsis</taxon>
    </lineage>
</organism>
<feature type="domain" description="DNA2/NAM7 helicase helicase" evidence="24">
    <location>
        <begin position="1056"/>
        <end position="1144"/>
    </location>
</feature>
<evidence type="ECO:0000256" key="4">
    <source>
        <dbReference type="ARBA" id="ARBA00022705"/>
    </source>
</evidence>
<accession>A0AAV5QUU9</accession>
<reference evidence="26 27" key="1">
    <citation type="journal article" date="2023" name="Elife">
        <title>Identification of key yeast species and microbe-microbe interactions impacting larval growth of Drosophila in the wild.</title>
        <authorList>
            <person name="Mure A."/>
            <person name="Sugiura Y."/>
            <person name="Maeda R."/>
            <person name="Honda K."/>
            <person name="Sakurai N."/>
            <person name="Takahashi Y."/>
            <person name="Watada M."/>
            <person name="Katoh T."/>
            <person name="Gotoh A."/>
            <person name="Gotoh Y."/>
            <person name="Taniguchi I."/>
            <person name="Nakamura K."/>
            <person name="Hayashi T."/>
            <person name="Katayama T."/>
            <person name="Uemura T."/>
            <person name="Hattori Y."/>
        </authorList>
    </citation>
    <scope>NUCLEOTIDE SEQUENCE [LARGE SCALE GENOMIC DNA]</scope>
    <source>
        <strain evidence="26 27">SC-9</strain>
    </source>
</reference>
<feature type="domain" description="DUF83" evidence="22">
    <location>
        <begin position="705"/>
        <end position="806"/>
    </location>
</feature>
<evidence type="ECO:0000256" key="3">
    <source>
        <dbReference type="ARBA" id="ARBA00022485"/>
    </source>
</evidence>
<comment type="catalytic activity">
    <reaction evidence="19 20">
        <text>ATP + H2O = ADP + phosphate + H(+)</text>
        <dbReference type="Rhea" id="RHEA:13065"/>
        <dbReference type="ChEBI" id="CHEBI:15377"/>
        <dbReference type="ChEBI" id="CHEBI:15378"/>
        <dbReference type="ChEBI" id="CHEBI:30616"/>
        <dbReference type="ChEBI" id="CHEBI:43474"/>
        <dbReference type="ChEBI" id="CHEBI:456216"/>
        <dbReference type="EC" id="3.6.4.12"/>
    </reaction>
</comment>
<dbReference type="PANTHER" id="PTHR10887">
    <property type="entry name" value="DNA2/NAM7 HELICASE FAMILY"/>
    <property type="match status" value="1"/>
</dbReference>
<evidence type="ECO:0000256" key="20">
    <source>
        <dbReference type="RuleBase" id="RU367041"/>
    </source>
</evidence>
<keyword evidence="15 20" id="KW-0238">DNA-binding</keyword>
<evidence type="ECO:0000313" key="26">
    <source>
        <dbReference type="EMBL" id="GMM38514.1"/>
    </source>
</evidence>
<dbReference type="FunFam" id="3.40.50.300:FF:000789">
    <property type="entry name" value="DNA replication ATP-dependent helicase/nuclease DNA2"/>
    <property type="match status" value="1"/>
</dbReference>
<gene>
    <name evidence="26" type="ORF">DASC09_058530</name>
</gene>
<dbReference type="GO" id="GO:0051539">
    <property type="term" value="F:4 iron, 4 sulfur cluster binding"/>
    <property type="evidence" value="ECO:0007669"/>
    <property type="project" value="UniProtKB-UniRule"/>
</dbReference>
<dbReference type="GO" id="GO:0006302">
    <property type="term" value="P:double-strand break repair"/>
    <property type="evidence" value="ECO:0007669"/>
    <property type="project" value="UniProtKB-ARBA"/>
</dbReference>
<evidence type="ECO:0000256" key="5">
    <source>
        <dbReference type="ARBA" id="ARBA00022722"/>
    </source>
</evidence>
<evidence type="ECO:0000313" key="27">
    <source>
        <dbReference type="Proteomes" id="UP001360560"/>
    </source>
</evidence>
<keyword evidence="20" id="KW-0158">Chromosome</keyword>
<dbReference type="CDD" id="cd18041">
    <property type="entry name" value="DEXXQc_DNA2"/>
    <property type="match status" value="1"/>
</dbReference>
<dbReference type="EC" id="3.1.-.-" evidence="20"/>
<dbReference type="GO" id="GO:0005737">
    <property type="term" value="C:cytoplasm"/>
    <property type="evidence" value="ECO:0007669"/>
    <property type="project" value="TreeGrafter"/>
</dbReference>
<keyword evidence="13 20" id="KW-0408">Iron</keyword>
<keyword evidence="16 20" id="KW-0234">DNA repair</keyword>
<keyword evidence="14 20" id="KW-0411">Iron-sulfur</keyword>
<dbReference type="Proteomes" id="UP001360560">
    <property type="component" value="Unassembled WGS sequence"/>
</dbReference>
<feature type="compositionally biased region" description="Low complexity" evidence="21">
    <location>
        <begin position="378"/>
        <end position="391"/>
    </location>
</feature>
<feature type="region of interest" description="Disordered" evidence="21">
    <location>
        <begin position="376"/>
        <end position="397"/>
    </location>
</feature>
<dbReference type="Pfam" id="PF01930">
    <property type="entry name" value="Cas_Cas4"/>
    <property type="match status" value="1"/>
</dbReference>
<feature type="region of interest" description="Disordered" evidence="21">
    <location>
        <begin position="1"/>
        <end position="30"/>
    </location>
</feature>
<keyword evidence="9 20" id="KW-0227">DNA damage</keyword>
<name>A0AAV5QUU9_9ASCO</name>
<comment type="cofactor">
    <cofactor evidence="1">
        <name>[4Fe-4S] cluster</name>
        <dbReference type="ChEBI" id="CHEBI:49883"/>
    </cofactor>
</comment>
<protein>
    <recommendedName>
        <fullName evidence="20">DNA replication ATP-dependent helicase/nuclease</fullName>
        <ecNumber evidence="20">3.1.-.-</ecNumber>
        <ecNumber evidence="20">3.6.4.12</ecNumber>
    </recommendedName>
</protein>
<dbReference type="GO" id="GO:0003677">
    <property type="term" value="F:DNA binding"/>
    <property type="evidence" value="ECO:0007669"/>
    <property type="project" value="UniProtKB-UniRule"/>
</dbReference>
<evidence type="ECO:0000256" key="7">
    <source>
        <dbReference type="ARBA" id="ARBA00022741"/>
    </source>
</evidence>
<evidence type="ECO:0000259" key="22">
    <source>
        <dbReference type="Pfam" id="PF01930"/>
    </source>
</evidence>
<dbReference type="Pfam" id="PF13087">
    <property type="entry name" value="AAA_12"/>
    <property type="match status" value="1"/>
</dbReference>
<evidence type="ECO:0000256" key="10">
    <source>
        <dbReference type="ARBA" id="ARBA00022801"/>
    </source>
</evidence>
<evidence type="ECO:0000256" key="1">
    <source>
        <dbReference type="ARBA" id="ARBA00001966"/>
    </source>
</evidence>
<feature type="compositionally biased region" description="Basic and acidic residues" evidence="21">
    <location>
        <begin position="105"/>
        <end position="120"/>
    </location>
</feature>
<proteinExistence type="inferred from homology"/>
<dbReference type="Gene3D" id="3.40.50.300">
    <property type="entry name" value="P-loop containing nucleotide triphosphate hydrolases"/>
    <property type="match status" value="2"/>
</dbReference>
<comment type="similarity">
    <text evidence="2 20">Belongs to the DNA2/NAM7 helicase family.</text>
</comment>